<proteinExistence type="predicted"/>
<name>A0ABU7LUG1_9PROT</name>
<feature type="chain" id="PRO_5045530462" evidence="1">
    <location>
        <begin position="26"/>
        <end position="309"/>
    </location>
</feature>
<keyword evidence="1" id="KW-0732">Signal</keyword>
<accession>A0ABU7LUG1</accession>
<reference evidence="2 3" key="1">
    <citation type="submission" date="2024-01" db="EMBL/GenBank/DDBJ databases">
        <title>Hyphobacterium bacterium isolated from marine sediment.</title>
        <authorList>
            <person name="Zhao S."/>
        </authorList>
    </citation>
    <scope>NUCLEOTIDE SEQUENCE [LARGE SCALE GENOMIC DNA]</scope>
    <source>
        <strain evidence="3">HN65</strain>
    </source>
</reference>
<comment type="caution">
    <text evidence="2">The sequence shown here is derived from an EMBL/GenBank/DDBJ whole genome shotgun (WGS) entry which is preliminary data.</text>
</comment>
<keyword evidence="3" id="KW-1185">Reference proteome</keyword>
<gene>
    <name evidence="2" type="ORF">V0U79_12865</name>
</gene>
<organism evidence="2 3">
    <name type="scientific">Hyphobacterium lacteum</name>
    <dbReference type="NCBI Taxonomy" id="3116575"/>
    <lineage>
        <taxon>Bacteria</taxon>
        <taxon>Pseudomonadati</taxon>
        <taxon>Pseudomonadota</taxon>
        <taxon>Alphaproteobacteria</taxon>
        <taxon>Maricaulales</taxon>
        <taxon>Maricaulaceae</taxon>
        <taxon>Hyphobacterium</taxon>
    </lineage>
</organism>
<sequence length="309" mass="31848">MRTSPIYVLAAAASLALTIGSPTFAGGGGGHGGHGGGGGNYGGGGSCGGGSYGGCSGGGGHRVRTPDIRIYGPRIDVGVNVNTNVNVTTNVNAGANANANANAGANSGAGAGAGSRAGSGTTIISLGGGGGSFGAPPPATAINGLNVAGLVEIEMVEEERTRILEEWRVIRAVCMDDRGTPHPASRPDPGERVEEGFSGELFRCMSGTFMQVTIGWRIDGEDVFDDAFSMVCSQGEALRHGEGGRVFCATQEARRNCNERSLLRLYGPGVKLVYVRREERYTEMVEQRREIVNTSNMTLMLDGGVGGYR</sequence>
<dbReference type="RefSeq" id="WP_330199913.1">
    <property type="nucleotide sequence ID" value="NZ_JAZDRP010000010.1"/>
</dbReference>
<dbReference type="EMBL" id="JAZDRP010000010">
    <property type="protein sequence ID" value="MEE2527251.1"/>
    <property type="molecule type" value="Genomic_DNA"/>
</dbReference>
<protein>
    <submittedName>
        <fullName evidence="2">Uncharacterized protein</fullName>
    </submittedName>
</protein>
<evidence type="ECO:0000313" key="3">
    <source>
        <dbReference type="Proteomes" id="UP001354971"/>
    </source>
</evidence>
<evidence type="ECO:0000256" key="1">
    <source>
        <dbReference type="SAM" id="SignalP"/>
    </source>
</evidence>
<dbReference type="Proteomes" id="UP001354971">
    <property type="component" value="Unassembled WGS sequence"/>
</dbReference>
<evidence type="ECO:0000313" key="2">
    <source>
        <dbReference type="EMBL" id="MEE2527251.1"/>
    </source>
</evidence>
<feature type="signal peptide" evidence="1">
    <location>
        <begin position="1"/>
        <end position="25"/>
    </location>
</feature>